<proteinExistence type="predicted"/>
<feature type="region of interest" description="Disordered" evidence="1">
    <location>
        <begin position="388"/>
        <end position="416"/>
    </location>
</feature>
<sequence length="742" mass="79101">MADTASLIARVKTEGVSQAEDQLDAFASAAGKADTAAGKLGDTTQKQTTKLRGFGTGAQQVGYQVQDMIVQIQGGTSAFVAIGQQGSQLAGAFGPGGAVIGAIIALSAAVGGTLYKALGGAKISAEELQESAKTLEDVLQKNKDGVYELSDGFVKLANDTGTASQALARFYEAQSATVTQTEGAKEAITDLVDSLDTWTNGSAIGAQRSLELGQQTSSLTGYIEDLSDKFGITNQEAEALVPLLASVQKNASPENIKALSDETARLNDKYQGTNSELVKFNGELFKNIGQMQDAASKADALSGSQDKLGNAVNSTTQRLKEQNDQIIKNVQIGNLADKERYAAQAQADKEAFAKREGVTKEQIAAYNAARDEEARQDIQRVKDMEAKRAAAEQKAADTRASQQAKRAETEAQRQQNAARNFLDTLQRQNQDELAVIDAQEQQKLEKLQAFRDNETISQQQFEEAKTQIALDADAKRNEILQRQTEERIKKQFSADAYVAQMQALADSEFAELDRQYEVKLQKLNDFHSQGFIAEDKYQQTLSAINDEYALSRAKATGDAFGDMAGNIGTALGEASTAYKAFAIAQATIATYTSAIEAYKSTAAIPVVGPFLAPVAAAAAVAAGMANIGKIRSAREQGGSLAAGQMSTIAERGKPEVIMPAGASRVRTAEQMRQIMGESAGKSGAENITIVNNTTGRVDSVSQERDDEGRLRIIISETVSSALQDSNSAIAKSRRATRGQPGY</sequence>
<evidence type="ECO:0000256" key="1">
    <source>
        <dbReference type="SAM" id="MobiDB-lite"/>
    </source>
</evidence>
<organism evidence="2">
    <name type="scientific">Salmonella virus VSiP</name>
    <dbReference type="NCBI Taxonomy" id="2301721"/>
    <lineage>
        <taxon>Viruses</taxon>
        <taxon>Duplodnaviria</taxon>
        <taxon>Heunggongvirae</taxon>
        <taxon>Uroviricota</taxon>
        <taxon>Caudoviricetes</taxon>
        <taxon>Sarkviridae</taxon>
        <taxon>Guernseyvirinae</taxon>
        <taxon>Cornellvirus</taxon>
        <taxon>Cornellvirus VSiP</taxon>
    </lineage>
</organism>
<dbReference type="EMBL" id="MH424444">
    <property type="protein sequence ID" value="AXQ70211.1"/>
    <property type="molecule type" value="Genomic_DNA"/>
</dbReference>
<protein>
    <submittedName>
        <fullName evidence="2">Tail length tape-measure protein</fullName>
    </submittedName>
</protein>
<gene>
    <name evidence="2" type="ORF">vsip_26</name>
</gene>
<dbReference type="Proteomes" id="UP000262209">
    <property type="component" value="Segment"/>
</dbReference>
<evidence type="ECO:0000313" key="3">
    <source>
        <dbReference type="Proteomes" id="UP000262209"/>
    </source>
</evidence>
<reference evidence="2" key="1">
    <citation type="submission" date="2018-06" db="EMBL/GenBank/DDBJ databases">
        <title>Complete genome sequence of Salmonella Infantis bacteriophage VSiP.</title>
        <authorList>
            <person name="Volozhantsev N."/>
            <person name="Denisenko E."/>
            <person name="Verevkin V."/>
            <person name="Myakinina V."/>
            <person name="Kislichkina A."/>
            <person name="Krasilnikova V."/>
        </authorList>
    </citation>
    <scope>NUCLEOTIDE SEQUENCE [LARGE SCALE GENOMIC DNA]</scope>
</reference>
<feature type="compositionally biased region" description="Basic and acidic residues" evidence="1">
    <location>
        <begin position="388"/>
        <end position="397"/>
    </location>
</feature>
<name>A0A385EEB5_9CAUD</name>
<accession>A0A385EEB5</accession>
<evidence type="ECO:0000313" key="2">
    <source>
        <dbReference type="EMBL" id="AXQ70211.1"/>
    </source>
</evidence>
<keyword evidence="3" id="KW-1185">Reference proteome</keyword>